<name>A0ABM1SUZ3_LIMPO</name>
<accession>A0ABM1SUZ3</accession>
<gene>
    <name evidence="2" type="primary">LOC111086924</name>
</gene>
<keyword evidence="1" id="KW-1185">Reference proteome</keyword>
<reference evidence="2" key="1">
    <citation type="submission" date="2025-08" db="UniProtKB">
        <authorList>
            <consortium name="RefSeq"/>
        </authorList>
    </citation>
    <scope>IDENTIFICATION</scope>
    <source>
        <tissue evidence="2">Muscle</tissue>
    </source>
</reference>
<dbReference type="GeneID" id="111086924"/>
<proteinExistence type="predicted"/>
<evidence type="ECO:0000313" key="1">
    <source>
        <dbReference type="Proteomes" id="UP000694941"/>
    </source>
</evidence>
<sequence>MIRANKKSLYVFVKILLLHYGGLIRLKTIVWRGKSAHQIKLLPKSTLNPHKYAAVKGCYRNWLQQNGIPDEEVIKRSAKVGYYITDKIMDINKGIKKQQKVKQCSSHTSSE</sequence>
<organism evidence="1 2">
    <name type="scientific">Limulus polyphemus</name>
    <name type="common">Atlantic horseshoe crab</name>
    <dbReference type="NCBI Taxonomy" id="6850"/>
    <lineage>
        <taxon>Eukaryota</taxon>
        <taxon>Metazoa</taxon>
        <taxon>Ecdysozoa</taxon>
        <taxon>Arthropoda</taxon>
        <taxon>Chelicerata</taxon>
        <taxon>Merostomata</taxon>
        <taxon>Xiphosura</taxon>
        <taxon>Limulidae</taxon>
        <taxon>Limulus</taxon>
    </lineage>
</organism>
<evidence type="ECO:0000313" key="2">
    <source>
        <dbReference type="RefSeq" id="XP_022247449.1"/>
    </source>
</evidence>
<protein>
    <submittedName>
        <fullName evidence="2">Uncharacterized protein LOC111086924</fullName>
    </submittedName>
</protein>
<dbReference type="Proteomes" id="UP000694941">
    <property type="component" value="Unplaced"/>
</dbReference>
<dbReference type="RefSeq" id="XP_022247449.1">
    <property type="nucleotide sequence ID" value="XM_022391741.1"/>
</dbReference>